<dbReference type="AlphaFoldDB" id="A0A2U2RIR8"/>
<evidence type="ECO:0000313" key="10">
    <source>
        <dbReference type="EMBL" id="PWH05750.1"/>
    </source>
</evidence>
<keyword evidence="5 7" id="KW-1133">Transmembrane helix</keyword>
<evidence type="ECO:0000256" key="4">
    <source>
        <dbReference type="ARBA" id="ARBA00022692"/>
    </source>
</evidence>
<dbReference type="PANTHER" id="PTHR43005">
    <property type="entry name" value="BLR7065 PROTEIN"/>
    <property type="match status" value="1"/>
</dbReference>
<keyword evidence="3" id="KW-1003">Cell membrane</keyword>
<dbReference type="CDD" id="cd06261">
    <property type="entry name" value="TM_PBP2"/>
    <property type="match status" value="1"/>
</dbReference>
<feature type="compositionally biased region" description="Basic and acidic residues" evidence="8">
    <location>
        <begin position="10"/>
        <end position="19"/>
    </location>
</feature>
<keyword evidence="6 7" id="KW-0472">Membrane</keyword>
<dbReference type="Pfam" id="PF00528">
    <property type="entry name" value="BPD_transp_1"/>
    <property type="match status" value="1"/>
</dbReference>
<keyword evidence="2 7" id="KW-0813">Transport</keyword>
<dbReference type="InterPro" id="IPR000515">
    <property type="entry name" value="MetI-like"/>
</dbReference>
<proteinExistence type="inferred from homology"/>
<dbReference type="Gene3D" id="1.10.3720.10">
    <property type="entry name" value="MetI-like"/>
    <property type="match status" value="1"/>
</dbReference>
<dbReference type="SUPFAM" id="SSF161098">
    <property type="entry name" value="MetI-like"/>
    <property type="match status" value="1"/>
</dbReference>
<dbReference type="PROSITE" id="PS50928">
    <property type="entry name" value="ABC_TM1"/>
    <property type="match status" value="1"/>
</dbReference>
<dbReference type="EMBL" id="QFKX01000004">
    <property type="protein sequence ID" value="PWH05750.1"/>
    <property type="molecule type" value="Genomic_DNA"/>
</dbReference>
<dbReference type="RefSeq" id="WP_109276106.1">
    <property type="nucleotide sequence ID" value="NZ_QFKX01000004.1"/>
</dbReference>
<evidence type="ECO:0000256" key="3">
    <source>
        <dbReference type="ARBA" id="ARBA00022475"/>
    </source>
</evidence>
<dbReference type="OrthoDB" id="9804439at2"/>
<dbReference type="InterPro" id="IPR035906">
    <property type="entry name" value="MetI-like_sf"/>
</dbReference>
<feature type="domain" description="ABC transmembrane type-1" evidence="9">
    <location>
        <begin position="103"/>
        <end position="313"/>
    </location>
</feature>
<comment type="caution">
    <text evidence="10">The sequence shown here is derived from an EMBL/GenBank/DDBJ whole genome shotgun (WGS) entry which is preliminary data.</text>
</comment>
<evidence type="ECO:0000259" key="9">
    <source>
        <dbReference type="PROSITE" id="PS50928"/>
    </source>
</evidence>
<gene>
    <name evidence="10" type="ORF">DEO23_11130</name>
</gene>
<evidence type="ECO:0000256" key="6">
    <source>
        <dbReference type="ARBA" id="ARBA00023136"/>
    </source>
</evidence>
<feature type="transmembrane region" description="Helical" evidence="7">
    <location>
        <begin position="171"/>
        <end position="197"/>
    </location>
</feature>
<evidence type="ECO:0000256" key="5">
    <source>
        <dbReference type="ARBA" id="ARBA00022989"/>
    </source>
</evidence>
<dbReference type="Proteomes" id="UP000245590">
    <property type="component" value="Unassembled WGS sequence"/>
</dbReference>
<feature type="transmembrane region" description="Helical" evidence="7">
    <location>
        <begin position="46"/>
        <end position="68"/>
    </location>
</feature>
<feature type="transmembrane region" description="Helical" evidence="7">
    <location>
        <begin position="134"/>
        <end position="159"/>
    </location>
</feature>
<reference evidence="10 11" key="1">
    <citation type="submission" date="2018-05" db="EMBL/GenBank/DDBJ databases">
        <title>Brachybacterium sp. M1HQ-2T, whole genome shotgun sequence.</title>
        <authorList>
            <person name="Tuo L."/>
        </authorList>
    </citation>
    <scope>NUCLEOTIDE SEQUENCE [LARGE SCALE GENOMIC DNA]</scope>
    <source>
        <strain evidence="10 11">M1HQ-2</strain>
    </source>
</reference>
<keyword evidence="11" id="KW-1185">Reference proteome</keyword>
<dbReference type="SUPFAM" id="SSF160964">
    <property type="entry name" value="MalF N-terminal region-like"/>
    <property type="match status" value="1"/>
</dbReference>
<evidence type="ECO:0000256" key="2">
    <source>
        <dbReference type="ARBA" id="ARBA00022448"/>
    </source>
</evidence>
<sequence>MSTLAPSTSRRPDPPERSDPAPVRPRRRRPAGIGDRLSLRRTIPMIPAALLLLLFMAGPIIYSLYLAFTDKAIRGEGASKTSFVGVENFTDALTDGDFWNSVVLTIVFTVISAVIGQNLMGLVLALLMEKSNRAISFAVTSVVIAAWILPEVVAGYLLYTFFSDGGSLNGLLGLVGIAPQTLLFSAPIVAVSFANVWRGTAFSMLVYSAALGAIPGDIQESASMDGAGPMRRFFSITLPLLRPAIATNLMLITLQTLSVFGLIFIMTGGGPDRKSQTLPLYMYEQAFSYGQLGYGTAVALLLLLIGAAASLVYLRLLPEEEKR</sequence>
<comment type="subcellular location">
    <subcellularLocation>
        <location evidence="1 7">Cell membrane</location>
        <topology evidence="1 7">Multi-pass membrane protein</topology>
    </subcellularLocation>
</comment>
<name>A0A2U2RIR8_9MICO</name>
<evidence type="ECO:0000256" key="7">
    <source>
        <dbReference type="RuleBase" id="RU363032"/>
    </source>
</evidence>
<dbReference type="GO" id="GO:0005886">
    <property type="term" value="C:plasma membrane"/>
    <property type="evidence" value="ECO:0007669"/>
    <property type="project" value="UniProtKB-SubCell"/>
</dbReference>
<feature type="region of interest" description="Disordered" evidence="8">
    <location>
        <begin position="1"/>
        <end position="30"/>
    </location>
</feature>
<evidence type="ECO:0000256" key="1">
    <source>
        <dbReference type="ARBA" id="ARBA00004651"/>
    </source>
</evidence>
<dbReference type="GO" id="GO:0055085">
    <property type="term" value="P:transmembrane transport"/>
    <property type="evidence" value="ECO:0007669"/>
    <property type="project" value="InterPro"/>
</dbReference>
<dbReference type="PANTHER" id="PTHR43005:SF1">
    <property type="entry name" value="SPERMIDINE_PUTRESCINE TRANSPORT SYSTEM PERMEASE PROTEIN"/>
    <property type="match status" value="1"/>
</dbReference>
<feature type="transmembrane region" description="Helical" evidence="7">
    <location>
        <begin position="240"/>
        <end position="266"/>
    </location>
</feature>
<organism evidence="10 11">
    <name type="scientific">Brachybacterium endophyticum</name>
    <dbReference type="NCBI Taxonomy" id="2182385"/>
    <lineage>
        <taxon>Bacteria</taxon>
        <taxon>Bacillati</taxon>
        <taxon>Actinomycetota</taxon>
        <taxon>Actinomycetes</taxon>
        <taxon>Micrococcales</taxon>
        <taxon>Dermabacteraceae</taxon>
        <taxon>Brachybacterium</taxon>
    </lineage>
</organism>
<accession>A0A2U2RIR8</accession>
<feature type="transmembrane region" description="Helical" evidence="7">
    <location>
        <begin position="286"/>
        <end position="314"/>
    </location>
</feature>
<protein>
    <submittedName>
        <fullName evidence="10">Amino acid ABC transporter permease</fullName>
    </submittedName>
</protein>
<evidence type="ECO:0000313" key="11">
    <source>
        <dbReference type="Proteomes" id="UP000245590"/>
    </source>
</evidence>
<keyword evidence="4 7" id="KW-0812">Transmembrane</keyword>
<comment type="similarity">
    <text evidence="7">Belongs to the binding-protein-dependent transport system permease family.</text>
</comment>
<evidence type="ECO:0000256" key="8">
    <source>
        <dbReference type="SAM" id="MobiDB-lite"/>
    </source>
</evidence>
<feature type="transmembrane region" description="Helical" evidence="7">
    <location>
        <begin position="102"/>
        <end position="127"/>
    </location>
</feature>